<accession>A0ABX7P8I6</accession>
<dbReference type="Proteomes" id="UP000662747">
    <property type="component" value="Chromosome"/>
</dbReference>
<reference evidence="1 2" key="1">
    <citation type="submission" date="2021-02" db="EMBL/GenBank/DDBJ databases">
        <title>De Novo genome assembly of isolated myxobacteria.</title>
        <authorList>
            <person name="Stevens D.C."/>
        </authorList>
    </citation>
    <scope>NUCLEOTIDE SEQUENCE [LARGE SCALE GENOMIC DNA]</scope>
    <source>
        <strain evidence="2">SCPEA02</strain>
    </source>
</reference>
<gene>
    <name evidence="1" type="ORF">JY651_18655</name>
</gene>
<proteinExistence type="predicted"/>
<evidence type="ECO:0000313" key="1">
    <source>
        <dbReference type="EMBL" id="QSQ26809.1"/>
    </source>
</evidence>
<dbReference type="EMBL" id="CP071090">
    <property type="protein sequence ID" value="QSQ26809.1"/>
    <property type="molecule type" value="Genomic_DNA"/>
</dbReference>
<evidence type="ECO:0008006" key="3">
    <source>
        <dbReference type="Google" id="ProtNLM"/>
    </source>
</evidence>
<protein>
    <recommendedName>
        <fullName evidence="3">DZANK-type domain-containing protein</fullName>
    </recommendedName>
</protein>
<sequence>MIICPVCDHVQPEGTECDVCGRGFPTQAVVAAPVAPLPELELTPHAGGRVAVQVAVLPELDSTRMKAGPDLPAQVVQDLELTRAPATGAVAVALLPELDTGRAEDDGVRTAAPTGAVVCRYCRNTQAEGLFCDNCGMRLSRARPAATAVATAKGPAADDDGWLACSTCHTPVRPGKACSECGTRARVEA</sequence>
<organism evidence="1 2">
    <name type="scientific">Pyxidicoccus parkwayensis</name>
    <dbReference type="NCBI Taxonomy" id="2813578"/>
    <lineage>
        <taxon>Bacteria</taxon>
        <taxon>Pseudomonadati</taxon>
        <taxon>Myxococcota</taxon>
        <taxon>Myxococcia</taxon>
        <taxon>Myxococcales</taxon>
        <taxon>Cystobacterineae</taxon>
        <taxon>Myxococcaceae</taxon>
        <taxon>Pyxidicoccus</taxon>
    </lineage>
</organism>
<name>A0ABX7P8I6_9BACT</name>
<dbReference type="RefSeq" id="WP_206728351.1">
    <property type="nucleotide sequence ID" value="NZ_CP071090.1"/>
</dbReference>
<evidence type="ECO:0000313" key="2">
    <source>
        <dbReference type="Proteomes" id="UP000662747"/>
    </source>
</evidence>
<keyword evidence="2" id="KW-1185">Reference proteome</keyword>